<sequence>MKKVVVVDQAACVACLGCELACANAFYKELNPELSCIRITEEDDSFKTLVCIQCGKCAEACEVGAITQNKKGVYMISKKLCVNCGKCIEACPFGVLVKSEDKDVPSKCIACGICVEACPQNVLAIVEA</sequence>
<evidence type="ECO:0000256" key="4">
    <source>
        <dbReference type="ARBA" id="ARBA00022982"/>
    </source>
</evidence>
<dbReference type="InterPro" id="IPR050294">
    <property type="entry name" value="RnfB_subfamily"/>
</dbReference>
<feature type="domain" description="4Fe-4S ferredoxin-type" evidence="7">
    <location>
        <begin position="42"/>
        <end position="71"/>
    </location>
</feature>
<evidence type="ECO:0000259" key="7">
    <source>
        <dbReference type="PROSITE" id="PS51379"/>
    </source>
</evidence>
<proteinExistence type="predicted"/>
<keyword evidence="1" id="KW-0813">Transport</keyword>
<dbReference type="RefSeq" id="WP_050739092.1">
    <property type="nucleotide sequence ID" value="NZ_LGYO01000008.1"/>
</dbReference>
<feature type="domain" description="4Fe-4S ferredoxin-type" evidence="7">
    <location>
        <begin position="3"/>
        <end position="33"/>
    </location>
</feature>
<evidence type="ECO:0000256" key="1">
    <source>
        <dbReference type="ARBA" id="ARBA00022448"/>
    </source>
</evidence>
<dbReference type="PANTHER" id="PTHR42859:SF10">
    <property type="entry name" value="DIMETHYLSULFOXIDE REDUCTASE CHAIN B"/>
    <property type="match status" value="1"/>
</dbReference>
<feature type="domain" description="4Fe-4S ferredoxin-type" evidence="7">
    <location>
        <begin position="98"/>
        <end position="128"/>
    </location>
</feature>
<dbReference type="PANTHER" id="PTHR42859">
    <property type="entry name" value="OXIDOREDUCTASE"/>
    <property type="match status" value="1"/>
</dbReference>
<keyword evidence="6" id="KW-0411">Iron-sulfur</keyword>
<evidence type="ECO:0000256" key="6">
    <source>
        <dbReference type="ARBA" id="ARBA00023014"/>
    </source>
</evidence>
<dbReference type="Pfam" id="PF12838">
    <property type="entry name" value="Fer4_7"/>
    <property type="match status" value="1"/>
</dbReference>
<accession>A0A0L6U332</accession>
<dbReference type="EMBL" id="LGYO01000008">
    <property type="protein sequence ID" value="KNZ42913.1"/>
    <property type="molecule type" value="Genomic_DNA"/>
</dbReference>
<dbReference type="GO" id="GO:0046872">
    <property type="term" value="F:metal ion binding"/>
    <property type="evidence" value="ECO:0007669"/>
    <property type="project" value="UniProtKB-KW"/>
</dbReference>
<reference evidence="9" key="1">
    <citation type="submission" date="2015-07" db="EMBL/GenBank/DDBJ databases">
        <title>Draft genome sequence of Acetobacterium bakii DSM 8293, a potential psychrophilic chemical producer through syngas fermentation.</title>
        <authorList>
            <person name="Song Y."/>
            <person name="Hwang S."/>
            <person name="Cho B.-K."/>
        </authorList>
    </citation>
    <scope>NUCLEOTIDE SEQUENCE [LARGE SCALE GENOMIC DNA]</scope>
    <source>
        <strain evidence="9">DSM 8239</strain>
    </source>
</reference>
<dbReference type="Proteomes" id="UP000036873">
    <property type="component" value="Unassembled WGS sequence"/>
</dbReference>
<gene>
    <name evidence="8" type="ORF">AKG39_04120</name>
</gene>
<organism evidence="8 9">
    <name type="scientific">Acetobacterium bakii</name>
    <dbReference type="NCBI Taxonomy" id="52689"/>
    <lineage>
        <taxon>Bacteria</taxon>
        <taxon>Bacillati</taxon>
        <taxon>Bacillota</taxon>
        <taxon>Clostridia</taxon>
        <taxon>Eubacteriales</taxon>
        <taxon>Eubacteriaceae</taxon>
        <taxon>Acetobacterium</taxon>
    </lineage>
</organism>
<dbReference type="GO" id="GO:0051539">
    <property type="term" value="F:4 iron, 4 sulfur cluster binding"/>
    <property type="evidence" value="ECO:0007669"/>
    <property type="project" value="UniProtKB-KW"/>
</dbReference>
<evidence type="ECO:0000256" key="3">
    <source>
        <dbReference type="ARBA" id="ARBA00022723"/>
    </source>
</evidence>
<dbReference type="PROSITE" id="PS00198">
    <property type="entry name" value="4FE4S_FER_1"/>
    <property type="match status" value="1"/>
</dbReference>
<dbReference type="AlphaFoldDB" id="A0A0L6U332"/>
<keyword evidence="4" id="KW-0249">Electron transport</keyword>
<keyword evidence="9" id="KW-1185">Reference proteome</keyword>
<protein>
    <submittedName>
        <fullName evidence="8">(4Fe-4S)-binding protein</fullName>
    </submittedName>
</protein>
<keyword evidence="5" id="KW-0408">Iron</keyword>
<name>A0A0L6U332_9FIRM</name>
<dbReference type="STRING" id="52689.AKG39_04120"/>
<evidence type="ECO:0000313" key="8">
    <source>
        <dbReference type="EMBL" id="KNZ42913.1"/>
    </source>
</evidence>
<dbReference type="InterPro" id="IPR017896">
    <property type="entry name" value="4Fe4S_Fe-S-bd"/>
</dbReference>
<feature type="domain" description="4Fe-4S ferredoxin-type" evidence="7">
    <location>
        <begin position="72"/>
        <end position="96"/>
    </location>
</feature>
<dbReference type="PROSITE" id="PS51379">
    <property type="entry name" value="4FE4S_FER_2"/>
    <property type="match status" value="4"/>
</dbReference>
<dbReference type="Pfam" id="PF00037">
    <property type="entry name" value="Fer4"/>
    <property type="match status" value="1"/>
</dbReference>
<comment type="caution">
    <text evidence="8">The sequence shown here is derived from an EMBL/GenBank/DDBJ whole genome shotgun (WGS) entry which is preliminary data.</text>
</comment>
<keyword evidence="3" id="KW-0479">Metal-binding</keyword>
<evidence type="ECO:0000256" key="2">
    <source>
        <dbReference type="ARBA" id="ARBA00022485"/>
    </source>
</evidence>
<dbReference type="OrthoDB" id="9810688at2"/>
<evidence type="ECO:0000256" key="5">
    <source>
        <dbReference type="ARBA" id="ARBA00023004"/>
    </source>
</evidence>
<evidence type="ECO:0000313" key="9">
    <source>
        <dbReference type="Proteomes" id="UP000036873"/>
    </source>
</evidence>
<dbReference type="InterPro" id="IPR017900">
    <property type="entry name" value="4Fe4S_Fe_S_CS"/>
</dbReference>
<dbReference type="Gene3D" id="3.30.70.20">
    <property type="match status" value="2"/>
</dbReference>
<dbReference type="SUPFAM" id="SSF54862">
    <property type="entry name" value="4Fe-4S ferredoxins"/>
    <property type="match status" value="1"/>
</dbReference>
<keyword evidence="2" id="KW-0004">4Fe-4S</keyword>